<gene>
    <name evidence="2" type="ORF">ACFSCS_04110</name>
</gene>
<dbReference type="EMBL" id="JBHUFZ010000008">
    <property type="protein sequence ID" value="MFD1889372.1"/>
    <property type="molecule type" value="Genomic_DNA"/>
</dbReference>
<evidence type="ECO:0000313" key="2">
    <source>
        <dbReference type="EMBL" id="MFD1889372.1"/>
    </source>
</evidence>
<protein>
    <submittedName>
        <fullName evidence="2">Nuclear transport factor 2 family protein</fullName>
    </submittedName>
</protein>
<organism evidence="2 3">
    <name type="scientific">Luteococcus peritonei</name>
    <dbReference type="NCBI Taxonomy" id="88874"/>
    <lineage>
        <taxon>Bacteria</taxon>
        <taxon>Bacillati</taxon>
        <taxon>Actinomycetota</taxon>
        <taxon>Actinomycetes</taxon>
        <taxon>Propionibacteriales</taxon>
        <taxon>Propionibacteriaceae</taxon>
        <taxon>Luteococcus</taxon>
    </lineage>
</organism>
<accession>A0ABW4RSR7</accession>
<proteinExistence type="predicted"/>
<dbReference type="Gene3D" id="3.10.450.50">
    <property type="match status" value="1"/>
</dbReference>
<sequence length="136" mass="15103">MTGLEQEGAGEQQELVELNRRIGEAESAADRDFFEALLCEQFVMQRPTGRLDDRAALLDGLATGAVRRTEQVKVQTFGERRAVVTCLVTKWQETEGGATGPGADAACFHNLRVFIRDGHAAPWRLLAWLNEPHPTR</sequence>
<dbReference type="Proteomes" id="UP001597326">
    <property type="component" value="Unassembled WGS sequence"/>
</dbReference>
<feature type="domain" description="DUF4440" evidence="1">
    <location>
        <begin position="16"/>
        <end position="119"/>
    </location>
</feature>
<comment type="caution">
    <text evidence="2">The sequence shown here is derived from an EMBL/GenBank/DDBJ whole genome shotgun (WGS) entry which is preliminary data.</text>
</comment>
<dbReference type="InterPro" id="IPR027843">
    <property type="entry name" value="DUF4440"/>
</dbReference>
<name>A0ABW4RSR7_9ACTN</name>
<dbReference type="SUPFAM" id="SSF54427">
    <property type="entry name" value="NTF2-like"/>
    <property type="match status" value="1"/>
</dbReference>
<keyword evidence="3" id="KW-1185">Reference proteome</keyword>
<evidence type="ECO:0000313" key="3">
    <source>
        <dbReference type="Proteomes" id="UP001597326"/>
    </source>
</evidence>
<reference evidence="3" key="1">
    <citation type="journal article" date="2019" name="Int. J. Syst. Evol. Microbiol.">
        <title>The Global Catalogue of Microorganisms (GCM) 10K type strain sequencing project: providing services to taxonomists for standard genome sequencing and annotation.</title>
        <authorList>
            <consortium name="The Broad Institute Genomics Platform"/>
            <consortium name="The Broad Institute Genome Sequencing Center for Infectious Disease"/>
            <person name="Wu L."/>
            <person name="Ma J."/>
        </authorList>
    </citation>
    <scope>NUCLEOTIDE SEQUENCE [LARGE SCALE GENOMIC DNA]</scope>
    <source>
        <strain evidence="3">CAIM 431</strain>
    </source>
</reference>
<dbReference type="RefSeq" id="WP_343872394.1">
    <property type="nucleotide sequence ID" value="NZ_BAAAIX010000007.1"/>
</dbReference>
<evidence type="ECO:0000259" key="1">
    <source>
        <dbReference type="Pfam" id="PF14534"/>
    </source>
</evidence>
<dbReference type="InterPro" id="IPR032710">
    <property type="entry name" value="NTF2-like_dom_sf"/>
</dbReference>
<dbReference type="Pfam" id="PF14534">
    <property type="entry name" value="DUF4440"/>
    <property type="match status" value="1"/>
</dbReference>